<gene>
    <name evidence="2" type="ORF">AO498_16485</name>
</gene>
<dbReference type="KEGG" id="alm:AO498_16485"/>
<feature type="transmembrane region" description="Helical" evidence="1">
    <location>
        <begin position="60"/>
        <end position="80"/>
    </location>
</feature>
<feature type="transmembrane region" description="Helical" evidence="1">
    <location>
        <begin position="7"/>
        <end position="27"/>
    </location>
</feature>
<dbReference type="STRING" id="1727163.AO498_16485"/>
<keyword evidence="1" id="KW-0472">Membrane</keyword>
<feature type="transmembrane region" description="Helical" evidence="1">
    <location>
        <begin position="123"/>
        <end position="140"/>
    </location>
</feature>
<dbReference type="Proteomes" id="UP000073816">
    <property type="component" value="Chromosome"/>
</dbReference>
<protein>
    <recommendedName>
        <fullName evidence="4">Transcription termination factor Rho</fullName>
    </recommendedName>
</protein>
<dbReference type="EMBL" id="CP012836">
    <property type="protein sequence ID" value="AMQ58050.1"/>
    <property type="molecule type" value="Genomic_DNA"/>
</dbReference>
<keyword evidence="3" id="KW-1185">Reference proteome</keyword>
<reference evidence="3" key="1">
    <citation type="submission" date="2015-09" db="EMBL/GenBank/DDBJ databases">
        <title>Complete sequence of Algoriphagus sp. M8-2.</title>
        <authorList>
            <person name="Shintani M."/>
        </authorList>
    </citation>
    <scope>NUCLEOTIDE SEQUENCE [LARGE SCALE GENOMIC DNA]</scope>
    <source>
        <strain evidence="3">M8-2</strain>
    </source>
</reference>
<name>A0A142ESE5_9BACT</name>
<dbReference type="AlphaFoldDB" id="A0A142ESE5"/>
<dbReference type="Pfam" id="PF14126">
    <property type="entry name" value="DUF4293"/>
    <property type="match status" value="1"/>
</dbReference>
<dbReference type="OrthoDB" id="594989at2"/>
<dbReference type="PATRIC" id="fig|1727163.4.peg.3459"/>
<feature type="transmembrane region" description="Helical" evidence="1">
    <location>
        <begin position="92"/>
        <end position="111"/>
    </location>
</feature>
<reference evidence="2 3" key="2">
    <citation type="journal article" date="2016" name="Genome Announc.">
        <title>Complete Genome Sequence of Algoriphagus sp. Strain M8-2, Isolated from a Brackish Lake.</title>
        <authorList>
            <person name="Muraguchi Y."/>
            <person name="Kushimoto K."/>
            <person name="Ohtsubo Y."/>
            <person name="Suzuki T."/>
            <person name="Dohra H."/>
            <person name="Kimbara K."/>
            <person name="Shintani M."/>
        </authorList>
    </citation>
    <scope>NUCLEOTIDE SEQUENCE [LARGE SCALE GENOMIC DNA]</scope>
    <source>
        <strain evidence="2 3">M8-2</strain>
    </source>
</reference>
<keyword evidence="1" id="KW-1133">Transmembrane helix</keyword>
<evidence type="ECO:0008006" key="4">
    <source>
        <dbReference type="Google" id="ProtNLM"/>
    </source>
</evidence>
<evidence type="ECO:0000313" key="3">
    <source>
        <dbReference type="Proteomes" id="UP000073816"/>
    </source>
</evidence>
<dbReference type="RefSeq" id="WP_067550009.1">
    <property type="nucleotide sequence ID" value="NZ_CP012836.1"/>
</dbReference>
<keyword evidence="1" id="KW-0812">Transmembrane</keyword>
<dbReference type="InterPro" id="IPR025635">
    <property type="entry name" value="DUF4293"/>
</dbReference>
<evidence type="ECO:0000313" key="2">
    <source>
        <dbReference type="EMBL" id="AMQ58050.1"/>
    </source>
</evidence>
<proteinExistence type="predicted"/>
<accession>A0A142ESE5</accession>
<organism evidence="2 3">
    <name type="scientific">Algoriphagus sanaruensis</name>
    <dbReference type="NCBI Taxonomy" id="1727163"/>
    <lineage>
        <taxon>Bacteria</taxon>
        <taxon>Pseudomonadati</taxon>
        <taxon>Bacteroidota</taxon>
        <taxon>Cytophagia</taxon>
        <taxon>Cytophagales</taxon>
        <taxon>Cyclobacteriaceae</taxon>
        <taxon>Algoriphagus</taxon>
    </lineage>
</organism>
<sequence>MIQRIQTIFLFLVVVAMGVTIGTELWTQTGISNGDSWHLSAFALTNLDAQSEVIESTSKWYLAALASFAGLLALISIFQYKNRARQMMLNMINSLVMVSLVATTFLTTNGINSEIQAQSGGSYGIGFWAILVAMVMNMLANRFIKKDEALVRSVDRIR</sequence>
<evidence type="ECO:0000256" key="1">
    <source>
        <dbReference type="SAM" id="Phobius"/>
    </source>
</evidence>